<dbReference type="Pfam" id="PF12666">
    <property type="entry name" value="PrgI"/>
    <property type="match status" value="1"/>
</dbReference>
<evidence type="ECO:0000313" key="3">
    <source>
        <dbReference type="Proteomes" id="UP000230131"/>
    </source>
</evidence>
<organism evidence="2 3">
    <name type="scientific">Candidatus Wolfebacteria bacterium CG03_land_8_20_14_0_80_36_15</name>
    <dbReference type="NCBI Taxonomy" id="1975067"/>
    <lineage>
        <taxon>Bacteria</taxon>
        <taxon>Candidatus Wolfeibacteriota</taxon>
    </lineage>
</organism>
<feature type="transmembrane region" description="Helical" evidence="1">
    <location>
        <begin position="45"/>
        <end position="63"/>
    </location>
</feature>
<evidence type="ECO:0000256" key="1">
    <source>
        <dbReference type="SAM" id="Phobius"/>
    </source>
</evidence>
<keyword evidence="1" id="KW-0472">Membrane</keyword>
<gene>
    <name evidence="2" type="ORF">COS59_00840</name>
</gene>
<evidence type="ECO:0008006" key="4">
    <source>
        <dbReference type="Google" id="ProtNLM"/>
    </source>
</evidence>
<proteinExistence type="predicted"/>
<keyword evidence="1" id="KW-0812">Transmembrane</keyword>
<reference evidence="3" key="1">
    <citation type="submission" date="2017-09" db="EMBL/GenBank/DDBJ databases">
        <title>Depth-based differentiation of microbial function through sediment-hosted aquifers and enrichment of novel symbionts in the deep terrestrial subsurface.</title>
        <authorList>
            <person name="Probst A.J."/>
            <person name="Ladd B."/>
            <person name="Jarett J.K."/>
            <person name="Geller-Mcgrath D.E."/>
            <person name="Sieber C.M.K."/>
            <person name="Emerson J.B."/>
            <person name="Anantharaman K."/>
            <person name="Thomas B.C."/>
            <person name="Malmstrom R."/>
            <person name="Stieglmeier M."/>
            <person name="Klingl A."/>
            <person name="Woyke T."/>
            <person name="Ryan C.M."/>
            <person name="Banfield J.F."/>
        </authorList>
    </citation>
    <scope>NUCLEOTIDE SEQUENCE [LARGE SCALE GENOMIC DNA]</scope>
</reference>
<dbReference type="InterPro" id="IPR024414">
    <property type="entry name" value="Uncharacterised_PrgI"/>
</dbReference>
<name>A0A2M7B7Z5_9BACT</name>
<protein>
    <recommendedName>
        <fullName evidence="4">PrgI family protein</fullName>
    </recommendedName>
</protein>
<dbReference type="AlphaFoldDB" id="A0A2M7B7Z5"/>
<sequence length="179" mass="20957">MQFQVPQFIETEDKIIGPLTIKQFLFIAAAAGLSFMLFFVIKFWLWIMMAMVLMVMGLAFAFVKINGQPLIKVTFSAIQFLIRPRLYLWQREAIVKEIVLPEVKEAKEQSVVTKRESLKKFFSEMPDIKNLWRDLLTTKSPIPKREKPISPLAVSPTERFELFRKLSGQKEVARRVDYR</sequence>
<evidence type="ECO:0000313" key="2">
    <source>
        <dbReference type="EMBL" id="PIU99235.1"/>
    </source>
</evidence>
<keyword evidence="1" id="KW-1133">Transmembrane helix</keyword>
<feature type="transmembrane region" description="Helical" evidence="1">
    <location>
        <begin position="21"/>
        <end position="39"/>
    </location>
</feature>
<dbReference type="Proteomes" id="UP000230131">
    <property type="component" value="Unassembled WGS sequence"/>
</dbReference>
<accession>A0A2M7B7Z5</accession>
<dbReference type="EMBL" id="PEVH01000026">
    <property type="protein sequence ID" value="PIU99235.1"/>
    <property type="molecule type" value="Genomic_DNA"/>
</dbReference>
<comment type="caution">
    <text evidence="2">The sequence shown here is derived from an EMBL/GenBank/DDBJ whole genome shotgun (WGS) entry which is preliminary data.</text>
</comment>